<dbReference type="GO" id="GO:0008270">
    <property type="term" value="F:zinc ion binding"/>
    <property type="evidence" value="ECO:0007669"/>
    <property type="project" value="UniProtKB-UniRule"/>
</dbReference>
<reference evidence="6 7" key="1">
    <citation type="submission" date="2018-10" db="EMBL/GenBank/DDBJ databases">
        <title>Draft genome sequence of Bacillus salarius IM0101, isolated from a hypersaline soil in Inner Mongolia, China.</title>
        <authorList>
            <person name="Yamprayoonswat W."/>
            <person name="Boonvisut S."/>
            <person name="Jumpathong W."/>
            <person name="Sittihan S."/>
            <person name="Ruangsuj P."/>
            <person name="Wanthongcharoen S."/>
            <person name="Thongpramul N."/>
            <person name="Pimmason S."/>
            <person name="Yu B."/>
            <person name="Yasawong M."/>
        </authorList>
    </citation>
    <scope>NUCLEOTIDE SEQUENCE [LARGE SCALE GENOMIC DNA]</scope>
    <source>
        <strain evidence="6 7">IM0101</strain>
    </source>
</reference>
<feature type="binding site" evidence="4">
    <location>
        <position position="71"/>
    </location>
    <ligand>
        <name>Zn(2+)</name>
        <dbReference type="ChEBI" id="CHEBI:29105"/>
    </ligand>
</feature>
<evidence type="ECO:0000256" key="2">
    <source>
        <dbReference type="ARBA" id="ARBA00022723"/>
    </source>
</evidence>
<dbReference type="Pfam" id="PF10263">
    <property type="entry name" value="SprT-like"/>
    <property type="match status" value="1"/>
</dbReference>
<dbReference type="InterPro" id="IPR035240">
    <property type="entry name" value="SprT_Zn_ribbon"/>
</dbReference>
<organism evidence="6 7">
    <name type="scientific">Salibacterium salarium</name>
    <dbReference type="NCBI Taxonomy" id="284579"/>
    <lineage>
        <taxon>Bacteria</taxon>
        <taxon>Bacillati</taxon>
        <taxon>Bacillota</taxon>
        <taxon>Bacilli</taxon>
        <taxon>Bacillales</taxon>
        <taxon>Bacillaceae</taxon>
    </lineage>
</organism>
<dbReference type="RefSeq" id="WP_125562552.1">
    <property type="nucleotide sequence ID" value="NZ_RBVX01000068.1"/>
</dbReference>
<dbReference type="GO" id="GO:0006950">
    <property type="term" value="P:response to stress"/>
    <property type="evidence" value="ECO:0007669"/>
    <property type="project" value="UniProtKB-ARBA"/>
</dbReference>
<dbReference type="SMART" id="SM00731">
    <property type="entry name" value="SprT"/>
    <property type="match status" value="1"/>
</dbReference>
<evidence type="ECO:0000256" key="4">
    <source>
        <dbReference type="HAMAP-Rule" id="MF_00745"/>
    </source>
</evidence>
<dbReference type="GO" id="GO:0005737">
    <property type="term" value="C:cytoplasm"/>
    <property type="evidence" value="ECO:0007669"/>
    <property type="project" value="UniProtKB-SubCell"/>
</dbReference>
<keyword evidence="1 4" id="KW-0963">Cytoplasm</keyword>
<comment type="cofactor">
    <cofactor evidence="4">
        <name>Zn(2+)</name>
        <dbReference type="ChEBI" id="CHEBI:29105"/>
    </cofactor>
    <text evidence="4">Binds 1 zinc ion.</text>
</comment>
<feature type="domain" description="SprT-like" evidence="5">
    <location>
        <begin position="4"/>
        <end position="149"/>
    </location>
</feature>
<dbReference type="Proteomes" id="UP000275076">
    <property type="component" value="Unassembled WGS sequence"/>
</dbReference>
<dbReference type="InterPro" id="IPR006640">
    <property type="entry name" value="SprT-like_domain"/>
</dbReference>
<dbReference type="NCBIfam" id="NF003339">
    <property type="entry name" value="PRK04351.1"/>
    <property type="match status" value="1"/>
</dbReference>
<accession>A0A3R9P283</accession>
<keyword evidence="2 4" id="KW-0479">Metal-binding</keyword>
<name>A0A3R9P283_9BACI</name>
<feature type="binding site" evidence="4">
    <location>
        <position position="67"/>
    </location>
    <ligand>
        <name>Zn(2+)</name>
        <dbReference type="ChEBI" id="CHEBI:29105"/>
    </ligand>
</feature>
<dbReference type="HAMAP" id="MF_00745">
    <property type="entry name" value="SprT_like"/>
    <property type="match status" value="1"/>
</dbReference>
<comment type="subcellular location">
    <subcellularLocation>
        <location evidence="4">Cytoplasm</location>
    </subcellularLocation>
</comment>
<comment type="caution">
    <text evidence="6">The sequence shown here is derived from an EMBL/GenBank/DDBJ whole genome shotgun (WGS) entry which is preliminary data.</text>
</comment>
<comment type="similarity">
    <text evidence="4">Belongs to the SprT family.</text>
</comment>
<dbReference type="InterPro" id="IPR023524">
    <property type="entry name" value="Uncharacterised_SprT-like"/>
</dbReference>
<evidence type="ECO:0000313" key="6">
    <source>
        <dbReference type="EMBL" id="RSL29413.1"/>
    </source>
</evidence>
<sequence>MEEEELNQLTQDISISFFRKPFLHKTVFNNRLRTTGGRYILSTHHIEINPKHYEKFGKDELVSILKHELCHYHLHLEGKGYRHKDKDFKILLQKVGGARHCRSIPEQRNAPKKVHYYQCESCGIHYKRRRKMDTTKYVCGKCKGKIKKL</sequence>
<evidence type="ECO:0000313" key="7">
    <source>
        <dbReference type="Proteomes" id="UP000275076"/>
    </source>
</evidence>
<gene>
    <name evidence="6" type="ORF">D7Z54_31275</name>
</gene>
<protein>
    <recommendedName>
        <fullName evidence="4">Protein SprT-like</fullName>
    </recommendedName>
</protein>
<evidence type="ECO:0000259" key="5">
    <source>
        <dbReference type="SMART" id="SM00731"/>
    </source>
</evidence>
<dbReference type="Pfam" id="PF17283">
    <property type="entry name" value="Zn_ribbon_SprT"/>
    <property type="match status" value="1"/>
</dbReference>
<evidence type="ECO:0000256" key="1">
    <source>
        <dbReference type="ARBA" id="ARBA00022490"/>
    </source>
</evidence>
<feature type="active site" evidence="4">
    <location>
        <position position="68"/>
    </location>
</feature>
<dbReference type="EMBL" id="RBVX01000068">
    <property type="protein sequence ID" value="RSL29413.1"/>
    <property type="molecule type" value="Genomic_DNA"/>
</dbReference>
<evidence type="ECO:0000256" key="3">
    <source>
        <dbReference type="ARBA" id="ARBA00022833"/>
    </source>
</evidence>
<dbReference type="OrthoDB" id="9799909at2"/>
<dbReference type="AlphaFoldDB" id="A0A3R9P283"/>
<keyword evidence="3 4" id="KW-0862">Zinc</keyword>
<keyword evidence="7" id="KW-1185">Reference proteome</keyword>
<proteinExistence type="inferred from homology"/>